<gene>
    <name evidence="3" type="primary">LOC113205973</name>
</gene>
<keyword evidence="1" id="KW-0732">Signal</keyword>
<feature type="signal peptide" evidence="1">
    <location>
        <begin position="1"/>
        <end position="22"/>
    </location>
</feature>
<accession>A0A9C6XA05</accession>
<proteinExistence type="predicted"/>
<evidence type="ECO:0000313" key="2">
    <source>
        <dbReference type="Proteomes" id="UP000504606"/>
    </source>
</evidence>
<protein>
    <submittedName>
        <fullName evidence="3">Uncharacterized protein LOC113205973</fullName>
    </submittedName>
</protein>
<dbReference type="SUPFAM" id="SSF56436">
    <property type="entry name" value="C-type lectin-like"/>
    <property type="match status" value="1"/>
</dbReference>
<dbReference type="PANTHER" id="PTHR21407">
    <property type="entry name" value="RE43931P-RELATED"/>
    <property type="match status" value="1"/>
</dbReference>
<dbReference type="OrthoDB" id="6369810at2759"/>
<dbReference type="RefSeq" id="XP_052131859.1">
    <property type="nucleotide sequence ID" value="XM_052275899.1"/>
</dbReference>
<reference evidence="3" key="1">
    <citation type="submission" date="2025-08" db="UniProtKB">
        <authorList>
            <consortium name="RefSeq"/>
        </authorList>
    </citation>
    <scope>IDENTIFICATION</scope>
    <source>
        <tissue evidence="3">Whole organism</tissue>
    </source>
</reference>
<sequence length="129" mass="15243">MLWATKWALVALLAAWTVTVIANPAIKEIRPKSNRPGRFLSLPVPQKCANRPKEFFFNGHNYFYTGHVPQFRNIKYDWLDARNLCREYCMDLPSFETQEENNLIFRLIQQSEYRNLSIVRNKLLIPTPK</sequence>
<evidence type="ECO:0000256" key="1">
    <source>
        <dbReference type="SAM" id="SignalP"/>
    </source>
</evidence>
<dbReference type="PANTHER" id="PTHR21407:SF5">
    <property type="entry name" value="HL04814P"/>
    <property type="match status" value="1"/>
</dbReference>
<dbReference type="Proteomes" id="UP000504606">
    <property type="component" value="Unplaced"/>
</dbReference>
<dbReference type="CDD" id="cd00037">
    <property type="entry name" value="CLECT"/>
    <property type="match status" value="1"/>
</dbReference>
<evidence type="ECO:0000313" key="3">
    <source>
        <dbReference type="RefSeq" id="XP_052131859.1"/>
    </source>
</evidence>
<dbReference type="InterPro" id="IPR016186">
    <property type="entry name" value="C-type_lectin-like/link_sf"/>
</dbReference>
<dbReference type="InterPro" id="IPR016187">
    <property type="entry name" value="CTDL_fold"/>
</dbReference>
<dbReference type="GeneID" id="113205973"/>
<dbReference type="KEGG" id="foc:113205973"/>
<keyword evidence="2" id="KW-1185">Reference proteome</keyword>
<organism evidence="2 3">
    <name type="scientific">Frankliniella occidentalis</name>
    <name type="common">Western flower thrips</name>
    <name type="synonym">Euthrips occidentalis</name>
    <dbReference type="NCBI Taxonomy" id="133901"/>
    <lineage>
        <taxon>Eukaryota</taxon>
        <taxon>Metazoa</taxon>
        <taxon>Ecdysozoa</taxon>
        <taxon>Arthropoda</taxon>
        <taxon>Hexapoda</taxon>
        <taxon>Insecta</taxon>
        <taxon>Pterygota</taxon>
        <taxon>Neoptera</taxon>
        <taxon>Paraneoptera</taxon>
        <taxon>Thysanoptera</taxon>
        <taxon>Terebrantia</taxon>
        <taxon>Thripoidea</taxon>
        <taxon>Thripidae</taxon>
        <taxon>Frankliniella</taxon>
    </lineage>
</organism>
<feature type="chain" id="PRO_5039542002" evidence="1">
    <location>
        <begin position="23"/>
        <end position="129"/>
    </location>
</feature>
<dbReference type="AlphaFoldDB" id="A0A9C6XA05"/>
<name>A0A9C6XA05_FRAOC</name>
<dbReference type="Gene3D" id="3.10.100.10">
    <property type="entry name" value="Mannose-Binding Protein A, subunit A"/>
    <property type="match status" value="1"/>
</dbReference>